<dbReference type="GO" id="GO:0005886">
    <property type="term" value="C:plasma membrane"/>
    <property type="evidence" value="ECO:0007669"/>
    <property type="project" value="UniProtKB-SubCell"/>
</dbReference>
<evidence type="ECO:0000256" key="1">
    <source>
        <dbReference type="ARBA" id="ARBA00004377"/>
    </source>
</evidence>
<keyword evidence="4 9" id="KW-0488">Methylation</keyword>
<dbReference type="InterPro" id="IPR003413">
    <property type="entry name" value="T2SS_GspI_C"/>
</dbReference>
<dbReference type="Gene3D" id="3.30.1300.30">
    <property type="entry name" value="GSPII I/J protein-like"/>
    <property type="match status" value="1"/>
</dbReference>
<evidence type="ECO:0000313" key="12">
    <source>
        <dbReference type="Proteomes" id="UP001069090"/>
    </source>
</evidence>
<keyword evidence="12" id="KW-1185">Reference proteome</keyword>
<name>A0A9J6RIM6_9GAMM</name>
<dbReference type="AlphaFoldDB" id="A0A9J6RIM6"/>
<dbReference type="SUPFAM" id="SSF54523">
    <property type="entry name" value="Pili subunits"/>
    <property type="match status" value="1"/>
</dbReference>
<evidence type="ECO:0000256" key="2">
    <source>
        <dbReference type="ARBA" id="ARBA00008358"/>
    </source>
</evidence>
<comment type="PTM">
    <text evidence="9">Cleaved by prepilin peptidase.</text>
</comment>
<dbReference type="PANTHER" id="PTHR38779">
    <property type="entry name" value="TYPE II SECRETION SYSTEM PROTEIN I-RELATED"/>
    <property type="match status" value="1"/>
</dbReference>
<dbReference type="Pfam" id="PF02501">
    <property type="entry name" value="T2SSI"/>
    <property type="match status" value="1"/>
</dbReference>
<keyword evidence="6" id="KW-0812">Transmembrane</keyword>
<dbReference type="PROSITE" id="PS00409">
    <property type="entry name" value="PROKAR_NTER_METHYL"/>
    <property type="match status" value="1"/>
</dbReference>
<evidence type="ECO:0000256" key="6">
    <source>
        <dbReference type="ARBA" id="ARBA00022692"/>
    </source>
</evidence>
<evidence type="ECO:0000256" key="7">
    <source>
        <dbReference type="ARBA" id="ARBA00022989"/>
    </source>
</evidence>
<keyword evidence="3" id="KW-1003">Cell membrane</keyword>
<evidence type="ECO:0000313" key="11">
    <source>
        <dbReference type="EMBL" id="MCZ0864226.1"/>
    </source>
</evidence>
<keyword evidence="7" id="KW-1133">Transmembrane helix</keyword>
<comment type="caution">
    <text evidence="11">The sequence shown here is derived from an EMBL/GenBank/DDBJ whole genome shotgun (WGS) entry which is preliminary data.</text>
</comment>
<comment type="similarity">
    <text evidence="2 9">Belongs to the GSP I family.</text>
</comment>
<sequence>MRLRWRGFTLLEVLVALAILAISAMAISRQIANGHSHQQQLAYKTTAMIIAENELATLMLSEHWPALGREENTLQWGGLDWQLEREVAATSEPWLRQINIKIRMAGKAGDLVSLVAYRGRY</sequence>
<evidence type="ECO:0000256" key="8">
    <source>
        <dbReference type="ARBA" id="ARBA00023136"/>
    </source>
</evidence>
<gene>
    <name evidence="11" type="primary">gspI</name>
    <name evidence="11" type="ORF">O0V09_03380</name>
</gene>
<evidence type="ECO:0000259" key="10">
    <source>
        <dbReference type="Pfam" id="PF02501"/>
    </source>
</evidence>
<dbReference type="NCBIfam" id="TIGR01707">
    <property type="entry name" value="gspI"/>
    <property type="match status" value="1"/>
</dbReference>
<keyword evidence="5 9" id="KW-0997">Cell inner membrane</keyword>
<dbReference type="InterPro" id="IPR045584">
    <property type="entry name" value="Pilin-like"/>
</dbReference>
<dbReference type="InterPro" id="IPR010052">
    <property type="entry name" value="T2SS_protein-GspI"/>
</dbReference>
<comment type="function">
    <text evidence="9">Component of the type II secretion system required for the energy-dependent secretion of extracellular factors such as proteases and toxins from the periplasm.</text>
</comment>
<evidence type="ECO:0000256" key="3">
    <source>
        <dbReference type="ARBA" id="ARBA00022475"/>
    </source>
</evidence>
<reference evidence="11 12" key="1">
    <citation type="submission" date="2022-12" db="EMBL/GenBank/DDBJ databases">
        <title>Dasania phycosphaerae sp. nov., isolated from particulate material of the south coast of Korea.</title>
        <authorList>
            <person name="Jiang Y."/>
        </authorList>
    </citation>
    <scope>NUCLEOTIDE SEQUENCE [LARGE SCALE GENOMIC DNA]</scope>
    <source>
        <strain evidence="11 12">GY-19</strain>
    </source>
</reference>
<dbReference type="GO" id="GO:0015628">
    <property type="term" value="P:protein secretion by the type II secretion system"/>
    <property type="evidence" value="ECO:0007669"/>
    <property type="project" value="UniProtKB-UniRule"/>
</dbReference>
<dbReference type="EMBL" id="JAPTGG010000002">
    <property type="protein sequence ID" value="MCZ0864226.1"/>
    <property type="molecule type" value="Genomic_DNA"/>
</dbReference>
<keyword evidence="8" id="KW-0472">Membrane</keyword>
<organism evidence="11 12">
    <name type="scientific">Dasania phycosphaerae</name>
    <dbReference type="NCBI Taxonomy" id="2950436"/>
    <lineage>
        <taxon>Bacteria</taxon>
        <taxon>Pseudomonadati</taxon>
        <taxon>Pseudomonadota</taxon>
        <taxon>Gammaproteobacteria</taxon>
        <taxon>Cellvibrionales</taxon>
        <taxon>Spongiibacteraceae</taxon>
        <taxon>Dasania</taxon>
    </lineage>
</organism>
<comment type="subcellular location">
    <subcellularLocation>
        <location evidence="1 9">Cell inner membrane</location>
        <topology evidence="1 9">Single-pass membrane protein</topology>
    </subcellularLocation>
</comment>
<protein>
    <recommendedName>
        <fullName evidence="9">Type II secretion system protein I</fullName>
        <shortName evidence="9">T2SS minor pseudopilin I</shortName>
    </recommendedName>
</protein>
<evidence type="ECO:0000256" key="5">
    <source>
        <dbReference type="ARBA" id="ARBA00022519"/>
    </source>
</evidence>
<evidence type="ECO:0000256" key="9">
    <source>
        <dbReference type="RuleBase" id="RU368030"/>
    </source>
</evidence>
<dbReference type="NCBIfam" id="TIGR02532">
    <property type="entry name" value="IV_pilin_GFxxxE"/>
    <property type="match status" value="1"/>
</dbReference>
<dbReference type="PANTHER" id="PTHR38779:SF2">
    <property type="entry name" value="TYPE II SECRETION SYSTEM PROTEIN I-RELATED"/>
    <property type="match status" value="1"/>
</dbReference>
<accession>A0A9J6RIM6</accession>
<proteinExistence type="inferred from homology"/>
<feature type="domain" description="Type II secretion system protein GspI C-terminal" evidence="10">
    <location>
        <begin position="42"/>
        <end position="117"/>
    </location>
</feature>
<evidence type="ECO:0000256" key="4">
    <source>
        <dbReference type="ARBA" id="ARBA00022481"/>
    </source>
</evidence>
<dbReference type="RefSeq" id="WP_258330381.1">
    <property type="nucleotide sequence ID" value="NZ_JAPTGG010000002.1"/>
</dbReference>
<dbReference type="GO" id="GO:0015627">
    <property type="term" value="C:type II protein secretion system complex"/>
    <property type="evidence" value="ECO:0007669"/>
    <property type="project" value="UniProtKB-UniRule"/>
</dbReference>
<dbReference type="Pfam" id="PF07963">
    <property type="entry name" value="N_methyl"/>
    <property type="match status" value="1"/>
</dbReference>
<comment type="subunit">
    <text evidence="9">Type II secretion is composed of four main components: the outer membrane complex, the inner membrane complex, the cytoplasmic secretion ATPase and the periplasm-spanning pseudopilus.</text>
</comment>
<dbReference type="Proteomes" id="UP001069090">
    <property type="component" value="Unassembled WGS sequence"/>
</dbReference>
<dbReference type="InterPro" id="IPR012902">
    <property type="entry name" value="N_methyl_site"/>
</dbReference>